<keyword evidence="9" id="KW-1133">Transmembrane helix</keyword>
<sequence>MQSTPAVMVATEAAAARPWRERSVSVLHLLTSLVLSLLYLVPVLLLTSIVNGVSWTLVLMLQERAVLLDTLVTVLSVAILLPLTTLLARLACRIQRSRLEGVFGIVEAGVPPSAPEGGRTVRTARHLFGRDAWGAVFYSTAAGFSSLFTGGLVLVLIGVGGAALGVLIGAGATLVNGTFATLVTDTNVLQPLLLLVVFGPAAAVAGFWAAPLLVRADVALAQRLLFDSPRVQAHRRIIELHDSRLRMVDAAEAERRRIERDLHDGAQQRLLAVTMTLTRARSKFDRDPEQARTLLEEAQAESKAVMAELREVARGLHPRVLTDHGLEAALPVAAGRCPLPVRVEVELAERPSSRAEGVAYYVACEALTNVTKHAGAETATVRAERIGRRRGDLLRLTVTDDGKGGAEPDAGTGLYGLWDRINAVDGTLTLHSPSGEGTVLTADIPWRA</sequence>
<feature type="transmembrane region" description="Helical" evidence="9">
    <location>
        <begin position="147"/>
        <end position="172"/>
    </location>
</feature>
<feature type="transmembrane region" description="Helical" evidence="9">
    <location>
        <begin position="26"/>
        <end position="50"/>
    </location>
</feature>
<evidence type="ECO:0000256" key="6">
    <source>
        <dbReference type="ARBA" id="ARBA00022777"/>
    </source>
</evidence>
<protein>
    <recommendedName>
        <fullName evidence="2">histidine kinase</fullName>
        <ecNumber evidence="2">2.7.13.3</ecNumber>
    </recommendedName>
</protein>
<gene>
    <name evidence="11" type="ORF">HDA32_000401</name>
</gene>
<evidence type="ECO:0000256" key="5">
    <source>
        <dbReference type="ARBA" id="ARBA00022741"/>
    </source>
</evidence>
<dbReference type="GO" id="GO:0005524">
    <property type="term" value="F:ATP binding"/>
    <property type="evidence" value="ECO:0007669"/>
    <property type="project" value="UniProtKB-KW"/>
</dbReference>
<keyword evidence="3" id="KW-0597">Phosphoprotein</keyword>
<dbReference type="InterPro" id="IPR036890">
    <property type="entry name" value="HATPase_C_sf"/>
</dbReference>
<keyword evidence="7" id="KW-0067">ATP-binding</keyword>
<dbReference type="GO" id="GO:0000155">
    <property type="term" value="F:phosphorelay sensor kinase activity"/>
    <property type="evidence" value="ECO:0007669"/>
    <property type="project" value="InterPro"/>
</dbReference>
<dbReference type="EMBL" id="JACCCC010000001">
    <property type="protein sequence ID" value="NYE45281.1"/>
    <property type="molecule type" value="Genomic_DNA"/>
</dbReference>
<organism evidence="11 12">
    <name type="scientific">Spinactinospora alkalitolerans</name>
    <dbReference type="NCBI Taxonomy" id="687207"/>
    <lineage>
        <taxon>Bacteria</taxon>
        <taxon>Bacillati</taxon>
        <taxon>Actinomycetota</taxon>
        <taxon>Actinomycetes</taxon>
        <taxon>Streptosporangiales</taxon>
        <taxon>Nocardiopsidaceae</taxon>
        <taxon>Spinactinospora</taxon>
    </lineage>
</organism>
<dbReference type="InterPro" id="IPR011712">
    <property type="entry name" value="Sig_transdc_His_kin_sub3_dim/P"/>
</dbReference>
<comment type="caution">
    <text evidence="11">The sequence shown here is derived from an EMBL/GenBank/DDBJ whole genome shotgun (WGS) entry which is preliminary data.</text>
</comment>
<feature type="transmembrane region" description="Helical" evidence="9">
    <location>
        <begin position="192"/>
        <end position="214"/>
    </location>
</feature>
<dbReference type="Pfam" id="PF07730">
    <property type="entry name" value="HisKA_3"/>
    <property type="match status" value="1"/>
</dbReference>
<dbReference type="Gene3D" id="1.20.5.1930">
    <property type="match status" value="1"/>
</dbReference>
<keyword evidence="8" id="KW-0902">Two-component regulatory system</keyword>
<dbReference type="EC" id="2.7.13.3" evidence="2"/>
<keyword evidence="5" id="KW-0547">Nucleotide-binding</keyword>
<feature type="transmembrane region" description="Helical" evidence="9">
    <location>
        <begin position="70"/>
        <end position="88"/>
    </location>
</feature>
<keyword evidence="6 11" id="KW-0418">Kinase</keyword>
<dbReference type="Proteomes" id="UP000589036">
    <property type="component" value="Unassembled WGS sequence"/>
</dbReference>
<dbReference type="AlphaFoldDB" id="A0A852TPA3"/>
<evidence type="ECO:0000313" key="11">
    <source>
        <dbReference type="EMBL" id="NYE45281.1"/>
    </source>
</evidence>
<accession>A0A852TPA3</accession>
<comment type="catalytic activity">
    <reaction evidence="1">
        <text>ATP + protein L-histidine = ADP + protein N-phospho-L-histidine.</text>
        <dbReference type="EC" id="2.7.13.3"/>
    </reaction>
</comment>
<dbReference type="CDD" id="cd16917">
    <property type="entry name" value="HATPase_UhpB-NarQ-NarX-like"/>
    <property type="match status" value="1"/>
</dbReference>
<dbReference type="Gene3D" id="3.30.565.10">
    <property type="entry name" value="Histidine kinase-like ATPase, C-terminal domain"/>
    <property type="match status" value="1"/>
</dbReference>
<dbReference type="GO" id="GO:0046983">
    <property type="term" value="F:protein dimerization activity"/>
    <property type="evidence" value="ECO:0007669"/>
    <property type="project" value="InterPro"/>
</dbReference>
<evidence type="ECO:0000256" key="3">
    <source>
        <dbReference type="ARBA" id="ARBA00022553"/>
    </source>
</evidence>
<evidence type="ECO:0000256" key="8">
    <source>
        <dbReference type="ARBA" id="ARBA00023012"/>
    </source>
</evidence>
<name>A0A852TPA3_9ACTN</name>
<dbReference type="PANTHER" id="PTHR24421:SF10">
    <property type="entry name" value="NITRATE_NITRITE SENSOR PROTEIN NARQ"/>
    <property type="match status" value="1"/>
</dbReference>
<dbReference type="SUPFAM" id="SSF55874">
    <property type="entry name" value="ATPase domain of HSP90 chaperone/DNA topoisomerase II/histidine kinase"/>
    <property type="match status" value="1"/>
</dbReference>
<proteinExistence type="predicted"/>
<dbReference type="InterPro" id="IPR050482">
    <property type="entry name" value="Sensor_HK_TwoCompSys"/>
</dbReference>
<evidence type="ECO:0000256" key="2">
    <source>
        <dbReference type="ARBA" id="ARBA00012438"/>
    </source>
</evidence>
<evidence type="ECO:0000259" key="10">
    <source>
        <dbReference type="Pfam" id="PF07730"/>
    </source>
</evidence>
<evidence type="ECO:0000313" key="12">
    <source>
        <dbReference type="Proteomes" id="UP000589036"/>
    </source>
</evidence>
<keyword evidence="9" id="KW-0472">Membrane</keyword>
<evidence type="ECO:0000256" key="4">
    <source>
        <dbReference type="ARBA" id="ARBA00022679"/>
    </source>
</evidence>
<keyword evidence="9" id="KW-0812">Transmembrane</keyword>
<evidence type="ECO:0000256" key="1">
    <source>
        <dbReference type="ARBA" id="ARBA00000085"/>
    </source>
</evidence>
<keyword evidence="12" id="KW-1185">Reference proteome</keyword>
<reference evidence="11 12" key="1">
    <citation type="submission" date="2020-07" db="EMBL/GenBank/DDBJ databases">
        <title>Sequencing the genomes of 1000 actinobacteria strains.</title>
        <authorList>
            <person name="Klenk H.-P."/>
        </authorList>
    </citation>
    <scope>NUCLEOTIDE SEQUENCE [LARGE SCALE GENOMIC DNA]</scope>
    <source>
        <strain evidence="11 12">CXB654</strain>
    </source>
</reference>
<evidence type="ECO:0000256" key="7">
    <source>
        <dbReference type="ARBA" id="ARBA00022840"/>
    </source>
</evidence>
<dbReference type="GO" id="GO:0016020">
    <property type="term" value="C:membrane"/>
    <property type="evidence" value="ECO:0007669"/>
    <property type="project" value="InterPro"/>
</dbReference>
<feature type="domain" description="Signal transduction histidine kinase subgroup 3 dimerisation and phosphoacceptor" evidence="10">
    <location>
        <begin position="254"/>
        <end position="321"/>
    </location>
</feature>
<evidence type="ECO:0000256" key="9">
    <source>
        <dbReference type="SAM" id="Phobius"/>
    </source>
</evidence>
<dbReference type="RefSeq" id="WP_246334194.1">
    <property type="nucleotide sequence ID" value="NZ_BAAAYY010000021.1"/>
</dbReference>
<keyword evidence="4" id="KW-0808">Transferase</keyword>
<dbReference type="PANTHER" id="PTHR24421">
    <property type="entry name" value="NITRATE/NITRITE SENSOR PROTEIN NARX-RELATED"/>
    <property type="match status" value="1"/>
</dbReference>